<dbReference type="EMBL" id="BAABME010002893">
    <property type="protein sequence ID" value="GAA0156548.1"/>
    <property type="molecule type" value="Genomic_DNA"/>
</dbReference>
<evidence type="ECO:0000256" key="2">
    <source>
        <dbReference type="SAM" id="MobiDB-lite"/>
    </source>
</evidence>
<sequence length="435" mass="49294">MKMSVMQYKDGISDKDVHIWNNAVFDEDSSVVKKPFLMINPLDSLESFSSKENQRPSYVSSFKSQFAPLKPINPNVASKLHFKRDNYSTGFDITDEIEIDNEIEEIEMEMNRLASRLEALRINKAQKIVKISENRGKNKFMEQKQNTVENGKREESLPMSSKSKLNRRGLSLGPIEISAGSRRGLSLGPSEIASAMKSKQLWKQDFSTTPIQPMQNRRKSCFWKLEGIDEEKSNKGKAKLPFMRNAVTTTGSKKSVKIDDGVITCVQPKKLFGNSGKCGLSAASKKPVKQGRVVESRYNQISSQPSSAIRKLSLPESDRDESKRCEEKTSKNRPTVEENKSVTTQRRIKKRWEIPSEIAIHSNYDDEKSPQSVSVMHDLLPKLWVGLLPIESPRDSGPAKKIVELIGRKPYFSRDDEMEQPVCQSLNFAEEGDEK</sequence>
<evidence type="ECO:0000313" key="4">
    <source>
        <dbReference type="Proteomes" id="UP001454036"/>
    </source>
</evidence>
<protein>
    <submittedName>
        <fullName evidence="3">Uncharacterized protein</fullName>
    </submittedName>
</protein>
<dbReference type="Proteomes" id="UP001454036">
    <property type="component" value="Unassembled WGS sequence"/>
</dbReference>
<evidence type="ECO:0000313" key="3">
    <source>
        <dbReference type="EMBL" id="GAA0156548.1"/>
    </source>
</evidence>
<accession>A0AAV3PZ35</accession>
<dbReference type="PANTHER" id="PTHR36386">
    <property type="entry name" value="OS06G0683900 PROTEIN"/>
    <property type="match status" value="1"/>
</dbReference>
<reference evidence="3 4" key="1">
    <citation type="submission" date="2024-01" db="EMBL/GenBank/DDBJ databases">
        <title>The complete chloroplast genome sequence of Lithospermum erythrorhizon: insights into the phylogenetic relationship among Boraginaceae species and the maternal lineages of purple gromwells.</title>
        <authorList>
            <person name="Okada T."/>
            <person name="Watanabe K."/>
        </authorList>
    </citation>
    <scope>NUCLEOTIDE SEQUENCE [LARGE SCALE GENOMIC DNA]</scope>
</reference>
<keyword evidence="1" id="KW-0175">Coiled coil</keyword>
<feature type="region of interest" description="Disordered" evidence="2">
    <location>
        <begin position="142"/>
        <end position="166"/>
    </location>
</feature>
<evidence type="ECO:0000256" key="1">
    <source>
        <dbReference type="SAM" id="Coils"/>
    </source>
</evidence>
<keyword evidence="4" id="KW-1185">Reference proteome</keyword>
<proteinExistence type="predicted"/>
<gene>
    <name evidence="3" type="ORF">LIER_14024</name>
</gene>
<organism evidence="3 4">
    <name type="scientific">Lithospermum erythrorhizon</name>
    <name type="common">Purple gromwell</name>
    <name type="synonym">Lithospermum officinale var. erythrorhizon</name>
    <dbReference type="NCBI Taxonomy" id="34254"/>
    <lineage>
        <taxon>Eukaryota</taxon>
        <taxon>Viridiplantae</taxon>
        <taxon>Streptophyta</taxon>
        <taxon>Embryophyta</taxon>
        <taxon>Tracheophyta</taxon>
        <taxon>Spermatophyta</taxon>
        <taxon>Magnoliopsida</taxon>
        <taxon>eudicotyledons</taxon>
        <taxon>Gunneridae</taxon>
        <taxon>Pentapetalae</taxon>
        <taxon>asterids</taxon>
        <taxon>lamiids</taxon>
        <taxon>Boraginales</taxon>
        <taxon>Boraginaceae</taxon>
        <taxon>Boraginoideae</taxon>
        <taxon>Lithospermeae</taxon>
        <taxon>Lithospermum</taxon>
    </lineage>
</organism>
<feature type="region of interest" description="Disordered" evidence="2">
    <location>
        <begin position="299"/>
        <end position="348"/>
    </location>
</feature>
<feature type="compositionally biased region" description="Basic and acidic residues" evidence="2">
    <location>
        <begin position="316"/>
        <end position="340"/>
    </location>
</feature>
<feature type="coiled-coil region" evidence="1">
    <location>
        <begin position="96"/>
        <end position="123"/>
    </location>
</feature>
<dbReference type="PANTHER" id="PTHR36386:SF1">
    <property type="entry name" value="OS06G0683900 PROTEIN"/>
    <property type="match status" value="1"/>
</dbReference>
<comment type="caution">
    <text evidence="3">The sequence shown here is derived from an EMBL/GenBank/DDBJ whole genome shotgun (WGS) entry which is preliminary data.</text>
</comment>
<dbReference type="AlphaFoldDB" id="A0AAV3PZ35"/>
<name>A0AAV3PZ35_LITER</name>